<feature type="region of interest" description="Disordered" evidence="1">
    <location>
        <begin position="1"/>
        <end position="20"/>
    </location>
</feature>
<organism evidence="2 3">
    <name type="scientific">Halorubrum saccharovorum</name>
    <dbReference type="NCBI Taxonomy" id="2248"/>
    <lineage>
        <taxon>Archaea</taxon>
        <taxon>Methanobacteriati</taxon>
        <taxon>Methanobacteriota</taxon>
        <taxon>Stenosarchaea group</taxon>
        <taxon>Halobacteria</taxon>
        <taxon>Halobacteriales</taxon>
        <taxon>Haloferacaceae</taxon>
        <taxon>Halorubrum</taxon>
    </lineage>
</organism>
<evidence type="ECO:0000313" key="2">
    <source>
        <dbReference type="EMBL" id="KDS92093.1"/>
    </source>
</evidence>
<accession>A0A081EXF5</accession>
<comment type="caution">
    <text evidence="2">The sequence shown here is derived from an EMBL/GenBank/DDBJ whole genome shotgun (WGS) entry which is preliminary data.</text>
</comment>
<gene>
    <name evidence="2" type="ORF">FK85_07280</name>
</gene>
<protein>
    <submittedName>
        <fullName evidence="2">Uncharacterized protein</fullName>
    </submittedName>
</protein>
<reference evidence="2 3" key="1">
    <citation type="journal article" date="2015" name="Genome Announc.">
        <title>Draft genome sequence of a Halorubrum H3 strain isolated from the burlinskoye salt lake (Altai Krai, Russia).</title>
        <authorList>
            <person name="Rozanov A.S."/>
            <person name="Bryanskaya A.V."/>
            <person name="Malup T.K."/>
            <person name="Kotenko A.V."/>
            <person name="Peltek S.E."/>
        </authorList>
    </citation>
    <scope>NUCLEOTIDE SEQUENCE [LARGE SCALE GENOMIC DNA]</scope>
    <source>
        <strain evidence="2 3">H3</strain>
    </source>
</reference>
<dbReference type="AlphaFoldDB" id="A0A081EXF5"/>
<evidence type="ECO:0000256" key="1">
    <source>
        <dbReference type="SAM" id="MobiDB-lite"/>
    </source>
</evidence>
<sequence length="82" mass="9238">MITMTDDDQSNMSAGRREREAMYPDQGYILVRIDYNSPPGDALEKVATYESLDEIGSIPSDTDWEGYVVYDSEGNAYSNEDL</sequence>
<dbReference type="Proteomes" id="UP000053331">
    <property type="component" value="Unassembled WGS sequence"/>
</dbReference>
<dbReference type="EMBL" id="JNFH02000008">
    <property type="protein sequence ID" value="KDS92093.1"/>
    <property type="molecule type" value="Genomic_DNA"/>
</dbReference>
<evidence type="ECO:0000313" key="3">
    <source>
        <dbReference type="Proteomes" id="UP000053331"/>
    </source>
</evidence>
<keyword evidence="3" id="KW-1185">Reference proteome</keyword>
<proteinExistence type="predicted"/>
<name>A0A081EXF5_9EURY</name>